<keyword evidence="2 6" id="KW-0805">Transcription regulation</keyword>
<dbReference type="SUPFAM" id="SSF88946">
    <property type="entry name" value="Sigma2 domain of RNA polymerase sigma factors"/>
    <property type="match status" value="1"/>
</dbReference>
<feature type="domain" description="RNA polymerase sigma factor 70 region 4 type 2" evidence="8">
    <location>
        <begin position="123"/>
        <end position="174"/>
    </location>
</feature>
<evidence type="ECO:0000313" key="10">
    <source>
        <dbReference type="Proteomes" id="UP000255515"/>
    </source>
</evidence>
<evidence type="ECO:0000259" key="8">
    <source>
        <dbReference type="Pfam" id="PF08281"/>
    </source>
</evidence>
<dbReference type="InterPro" id="IPR013249">
    <property type="entry name" value="RNA_pol_sigma70_r4_t2"/>
</dbReference>
<dbReference type="InterPro" id="IPR007627">
    <property type="entry name" value="RNA_pol_sigma70_r2"/>
</dbReference>
<dbReference type="InterPro" id="IPR013324">
    <property type="entry name" value="RNA_pol_sigma_r3/r4-like"/>
</dbReference>
<proteinExistence type="inferred from homology"/>
<comment type="similarity">
    <text evidence="1 6">Belongs to the sigma-70 factor family. ECF subfamily.</text>
</comment>
<dbReference type="Proteomes" id="UP000255515">
    <property type="component" value="Unassembled WGS sequence"/>
</dbReference>
<evidence type="ECO:0000256" key="6">
    <source>
        <dbReference type="RuleBase" id="RU000716"/>
    </source>
</evidence>
<dbReference type="CDD" id="cd06171">
    <property type="entry name" value="Sigma70_r4"/>
    <property type="match status" value="1"/>
</dbReference>
<dbReference type="Gene3D" id="1.10.1740.10">
    <property type="match status" value="1"/>
</dbReference>
<dbReference type="InterPro" id="IPR036388">
    <property type="entry name" value="WH-like_DNA-bd_sf"/>
</dbReference>
<keyword evidence="5 6" id="KW-0804">Transcription</keyword>
<evidence type="ECO:0000313" key="9">
    <source>
        <dbReference type="EMBL" id="SSZ47001.1"/>
    </source>
</evidence>
<dbReference type="GO" id="GO:0006352">
    <property type="term" value="P:DNA-templated transcription initiation"/>
    <property type="evidence" value="ECO:0007669"/>
    <property type="project" value="InterPro"/>
</dbReference>
<evidence type="ECO:0000256" key="1">
    <source>
        <dbReference type="ARBA" id="ARBA00010641"/>
    </source>
</evidence>
<dbReference type="InterPro" id="IPR014284">
    <property type="entry name" value="RNA_pol_sigma-70_dom"/>
</dbReference>
<sequence length="185" mass="22167">MKASDAEILTMMKSPHKRELGLRKLMDTYQSRLYWHIRRMVVEHEGTQDILQNTFIKIYQKIDAFKEESTLFTWLYKIASNEALQYLAKEKKMPRIGMESAKDYMESQINLHADPNAEEIQILLQKAIHTLPEKQRLVFNLRYYDEIPYEEISQIVEMSVGTLKTNYHYAKQKIEIYIKEHYEKI</sequence>
<dbReference type="InterPro" id="IPR000838">
    <property type="entry name" value="RNA_pol_sigma70_ECF_CS"/>
</dbReference>
<dbReference type="PANTHER" id="PTHR43133:SF51">
    <property type="entry name" value="RNA POLYMERASE SIGMA FACTOR"/>
    <property type="match status" value="1"/>
</dbReference>
<keyword evidence="3 6" id="KW-0731">Sigma factor</keyword>
<dbReference type="NCBIfam" id="TIGR02937">
    <property type="entry name" value="sigma70-ECF"/>
    <property type="match status" value="1"/>
</dbReference>
<dbReference type="Pfam" id="PF04542">
    <property type="entry name" value="Sigma70_r2"/>
    <property type="match status" value="1"/>
</dbReference>
<evidence type="ECO:0000256" key="3">
    <source>
        <dbReference type="ARBA" id="ARBA00023082"/>
    </source>
</evidence>
<feature type="domain" description="RNA polymerase sigma-70 region 2" evidence="7">
    <location>
        <begin position="25"/>
        <end position="92"/>
    </location>
</feature>
<organism evidence="9 10">
    <name type="scientific">Bergeyella zoohelcum</name>
    <dbReference type="NCBI Taxonomy" id="1015"/>
    <lineage>
        <taxon>Bacteria</taxon>
        <taxon>Pseudomonadati</taxon>
        <taxon>Bacteroidota</taxon>
        <taxon>Flavobacteriia</taxon>
        <taxon>Flavobacteriales</taxon>
        <taxon>Weeksellaceae</taxon>
        <taxon>Bergeyella</taxon>
    </lineage>
</organism>
<reference evidence="9 10" key="1">
    <citation type="submission" date="2018-06" db="EMBL/GenBank/DDBJ databases">
        <authorList>
            <consortium name="Pathogen Informatics"/>
            <person name="Doyle S."/>
        </authorList>
    </citation>
    <scope>NUCLEOTIDE SEQUENCE [LARGE SCALE GENOMIC DNA]</scope>
    <source>
        <strain evidence="9 10">NCTC11661</strain>
    </source>
</reference>
<evidence type="ECO:0000256" key="5">
    <source>
        <dbReference type="ARBA" id="ARBA00023163"/>
    </source>
</evidence>
<accession>A0A376BZU3</accession>
<gene>
    <name evidence="9" type="primary">rpoE_1</name>
    <name evidence="9" type="ORF">NCTC11661_00664</name>
</gene>
<dbReference type="InterPro" id="IPR039425">
    <property type="entry name" value="RNA_pol_sigma-70-like"/>
</dbReference>
<dbReference type="Gene3D" id="1.10.10.10">
    <property type="entry name" value="Winged helix-like DNA-binding domain superfamily/Winged helix DNA-binding domain"/>
    <property type="match status" value="1"/>
</dbReference>
<evidence type="ECO:0000256" key="4">
    <source>
        <dbReference type="ARBA" id="ARBA00023125"/>
    </source>
</evidence>
<dbReference type="GO" id="GO:0003677">
    <property type="term" value="F:DNA binding"/>
    <property type="evidence" value="ECO:0007669"/>
    <property type="project" value="UniProtKB-KW"/>
</dbReference>
<evidence type="ECO:0000259" key="7">
    <source>
        <dbReference type="Pfam" id="PF04542"/>
    </source>
</evidence>
<evidence type="ECO:0000256" key="2">
    <source>
        <dbReference type="ARBA" id="ARBA00023015"/>
    </source>
</evidence>
<name>A0A376BZU3_9FLAO</name>
<dbReference type="InterPro" id="IPR013325">
    <property type="entry name" value="RNA_pol_sigma_r2"/>
</dbReference>
<keyword evidence="4 6" id="KW-0238">DNA-binding</keyword>
<dbReference type="EMBL" id="UFTJ01000001">
    <property type="protein sequence ID" value="SSZ47001.1"/>
    <property type="molecule type" value="Genomic_DNA"/>
</dbReference>
<dbReference type="AlphaFoldDB" id="A0A376BZU3"/>
<dbReference type="RefSeq" id="WP_002686590.1">
    <property type="nucleotide sequence ID" value="NZ_UFTJ01000001.1"/>
</dbReference>
<dbReference type="GO" id="GO:0016987">
    <property type="term" value="F:sigma factor activity"/>
    <property type="evidence" value="ECO:0007669"/>
    <property type="project" value="UniProtKB-KW"/>
</dbReference>
<dbReference type="PROSITE" id="PS01063">
    <property type="entry name" value="SIGMA70_ECF"/>
    <property type="match status" value="1"/>
</dbReference>
<dbReference type="Pfam" id="PF08281">
    <property type="entry name" value="Sigma70_r4_2"/>
    <property type="match status" value="1"/>
</dbReference>
<dbReference type="SUPFAM" id="SSF88659">
    <property type="entry name" value="Sigma3 and sigma4 domains of RNA polymerase sigma factors"/>
    <property type="match status" value="1"/>
</dbReference>
<protein>
    <recommendedName>
        <fullName evidence="6">RNA polymerase sigma factor</fullName>
    </recommendedName>
</protein>
<dbReference type="PANTHER" id="PTHR43133">
    <property type="entry name" value="RNA POLYMERASE ECF-TYPE SIGMA FACTO"/>
    <property type="match status" value="1"/>
</dbReference>